<dbReference type="GO" id="GO:0050308">
    <property type="term" value="F:sugar-phosphatase activity"/>
    <property type="evidence" value="ECO:0007669"/>
    <property type="project" value="TreeGrafter"/>
</dbReference>
<dbReference type="Gene3D" id="1.10.150.240">
    <property type="entry name" value="Putative phosphatase, domain 2"/>
    <property type="match status" value="1"/>
</dbReference>
<evidence type="ECO:0000313" key="3">
    <source>
        <dbReference type="Proteomes" id="UP000019028"/>
    </source>
</evidence>
<dbReference type="Proteomes" id="UP000019028">
    <property type="component" value="Chromosome"/>
</dbReference>
<keyword evidence="2" id="KW-0378">Hydrolase</keyword>
<keyword evidence="1" id="KW-0479">Metal-binding</keyword>
<dbReference type="GO" id="GO:0046872">
    <property type="term" value="F:metal ion binding"/>
    <property type="evidence" value="ECO:0007669"/>
    <property type="project" value="UniProtKB-KW"/>
</dbReference>
<gene>
    <name evidence="2" type="ORF">Sant_1619</name>
</gene>
<dbReference type="InterPro" id="IPR036412">
    <property type="entry name" value="HAD-like_sf"/>
</dbReference>
<name>W0HS70_9GAMM</name>
<dbReference type="SFLD" id="SFLDG01129">
    <property type="entry name" value="C1.5:_HAD__Beta-PGM__Phosphata"/>
    <property type="match status" value="1"/>
</dbReference>
<dbReference type="Pfam" id="PF13419">
    <property type="entry name" value="HAD_2"/>
    <property type="match status" value="1"/>
</dbReference>
<dbReference type="PANTHER" id="PTHR43481">
    <property type="entry name" value="FRUCTOSE-1-PHOSPHATE PHOSPHATASE"/>
    <property type="match status" value="1"/>
</dbReference>
<dbReference type="EMBL" id="CP006569">
    <property type="protein sequence ID" value="AHF76676.1"/>
    <property type="molecule type" value="Genomic_DNA"/>
</dbReference>
<dbReference type="InterPro" id="IPR023214">
    <property type="entry name" value="HAD_sf"/>
</dbReference>
<dbReference type="SUPFAM" id="SSF56784">
    <property type="entry name" value="HAD-like"/>
    <property type="match status" value="1"/>
</dbReference>
<dbReference type="InterPro" id="IPR051806">
    <property type="entry name" value="HAD-like_SPP"/>
</dbReference>
<evidence type="ECO:0000256" key="1">
    <source>
        <dbReference type="ARBA" id="ARBA00022723"/>
    </source>
</evidence>
<dbReference type="CDD" id="cd07505">
    <property type="entry name" value="HAD_BPGM-like"/>
    <property type="match status" value="1"/>
</dbReference>
<keyword evidence="3" id="KW-1185">Reference proteome</keyword>
<organism evidence="2 3">
    <name type="scientific">Sodalis praecaptivus</name>
    <dbReference type="NCBI Taxonomy" id="1239307"/>
    <lineage>
        <taxon>Bacteria</taxon>
        <taxon>Pseudomonadati</taxon>
        <taxon>Pseudomonadota</taxon>
        <taxon>Gammaproteobacteria</taxon>
        <taxon>Enterobacterales</taxon>
        <taxon>Bruguierivoracaceae</taxon>
        <taxon>Sodalis</taxon>
    </lineage>
</organism>
<dbReference type="InterPro" id="IPR041492">
    <property type="entry name" value="HAD_2"/>
</dbReference>
<protein>
    <submittedName>
        <fullName evidence="2">HAD superfamily hydrolase</fullName>
    </submittedName>
</protein>
<dbReference type="PATRIC" id="fig|1239307.3.peg.1762"/>
<accession>W0HS70</accession>
<dbReference type="InterPro" id="IPR023198">
    <property type="entry name" value="PGP-like_dom2"/>
</dbReference>
<dbReference type="HOGENOM" id="CLU_045011_13_4_6"/>
<sequence>MKFDAIAWDIDGTLVDSEPLHHRALLAACRRFGLDLSALPASRFCGVHVFDVWQALRAELPADLPREVWLRAIEDHYHAHSSELDAIPDSRETIRLLAAKGIKQACVSNSCRAIVESNLRALGVRECMDVVVTLDDVNRGKPAPEPYQHALSALGLPAAAVLAVEDSQTGALSAQAAGMHVAFYGALPSSAQGVTAILSLTHVLDWF</sequence>
<dbReference type="InterPro" id="IPR006439">
    <property type="entry name" value="HAD-SF_hydro_IA"/>
</dbReference>
<dbReference type="SFLD" id="SFLDG01135">
    <property type="entry name" value="C1.5.6:_HAD__Beta-PGM__Phospha"/>
    <property type="match status" value="1"/>
</dbReference>
<dbReference type="KEGG" id="sod:Sant_1619"/>
<reference evidence="2 3" key="1">
    <citation type="journal article" date="2014" name="Genome Biol. Evol.">
        <title>Genome degeneration and adaptation in a nascent stage of symbiosis.</title>
        <authorList>
            <person name="Oakeson K.F."/>
            <person name="Gil R."/>
            <person name="Clayton A.L."/>
            <person name="Dunn D.M."/>
            <person name="von Niederhausern A.C."/>
            <person name="Hamil C."/>
            <person name="Aoyagi A."/>
            <person name="Duval B."/>
            <person name="Baca A."/>
            <person name="Silva F.J."/>
            <person name="Vallier A."/>
            <person name="Jackson D.G."/>
            <person name="Latorre A."/>
            <person name="Weiss R.B."/>
            <person name="Heddi A."/>
            <person name="Moya A."/>
            <person name="Dale C."/>
        </authorList>
    </citation>
    <scope>NUCLEOTIDE SEQUENCE [LARGE SCALE GENOMIC DNA]</scope>
    <source>
        <strain evidence="2 3">HS1</strain>
    </source>
</reference>
<dbReference type="SFLD" id="SFLDS00003">
    <property type="entry name" value="Haloacid_Dehalogenase"/>
    <property type="match status" value="1"/>
</dbReference>
<dbReference type="RefSeq" id="WP_025421812.1">
    <property type="nucleotide sequence ID" value="NZ_CP006569.1"/>
</dbReference>
<proteinExistence type="predicted"/>
<dbReference type="PANTHER" id="PTHR43481:SF4">
    <property type="entry name" value="GLYCEROL-1-PHOSPHATE PHOSPHOHYDROLASE 1-RELATED"/>
    <property type="match status" value="1"/>
</dbReference>
<dbReference type="OrthoDB" id="9800058at2"/>
<dbReference type="Gene3D" id="3.40.50.1000">
    <property type="entry name" value="HAD superfamily/HAD-like"/>
    <property type="match status" value="1"/>
</dbReference>
<dbReference type="NCBIfam" id="TIGR01509">
    <property type="entry name" value="HAD-SF-IA-v3"/>
    <property type="match status" value="1"/>
</dbReference>
<evidence type="ECO:0000313" key="2">
    <source>
        <dbReference type="EMBL" id="AHF76676.1"/>
    </source>
</evidence>
<dbReference type="AlphaFoldDB" id="W0HS70"/>